<dbReference type="AlphaFoldDB" id="Q69JE1"/>
<evidence type="ECO:0000313" key="3">
    <source>
        <dbReference type="EMBL" id="BAD46565.1"/>
    </source>
</evidence>
<reference evidence="2" key="2">
    <citation type="submission" date="2003-01" db="EMBL/GenBank/DDBJ databases">
        <title>Oryza sativa nipponbare(GA3) genomic DNA, chromosome 9, PAC clone:P0229B10.</title>
        <authorList>
            <person name="Sasaki T."/>
            <person name="Matsumoto T."/>
            <person name="Katayose Y."/>
        </authorList>
    </citation>
    <scope>NUCLEOTIDE SEQUENCE</scope>
</reference>
<evidence type="ECO:0000313" key="4">
    <source>
        <dbReference type="Proteomes" id="UP000000763"/>
    </source>
</evidence>
<reference evidence="4" key="3">
    <citation type="journal article" date="2005" name="Nature">
        <title>The map-based sequence of the rice genome.</title>
        <authorList>
            <consortium name="International rice genome sequencing project (IRGSP)"/>
            <person name="Matsumoto T."/>
            <person name="Wu J."/>
            <person name="Kanamori H."/>
            <person name="Katayose Y."/>
            <person name="Fujisawa M."/>
            <person name="Namiki N."/>
            <person name="Mizuno H."/>
            <person name="Yamamoto K."/>
            <person name="Antonio B.A."/>
            <person name="Baba T."/>
            <person name="Sakata K."/>
            <person name="Nagamura Y."/>
            <person name="Aoki H."/>
            <person name="Arikawa K."/>
            <person name="Arita K."/>
            <person name="Bito T."/>
            <person name="Chiden Y."/>
            <person name="Fujitsuka N."/>
            <person name="Fukunaka R."/>
            <person name="Hamada M."/>
            <person name="Harada C."/>
            <person name="Hayashi A."/>
            <person name="Hijishita S."/>
            <person name="Honda M."/>
            <person name="Hosokawa S."/>
            <person name="Ichikawa Y."/>
            <person name="Idonuma A."/>
            <person name="Iijima M."/>
            <person name="Ikeda M."/>
            <person name="Ikeno M."/>
            <person name="Ito K."/>
            <person name="Ito S."/>
            <person name="Ito T."/>
            <person name="Ito Y."/>
            <person name="Ito Y."/>
            <person name="Iwabuchi A."/>
            <person name="Kamiya K."/>
            <person name="Karasawa W."/>
            <person name="Kurita K."/>
            <person name="Katagiri S."/>
            <person name="Kikuta A."/>
            <person name="Kobayashi H."/>
            <person name="Kobayashi N."/>
            <person name="Machita K."/>
            <person name="Maehara T."/>
            <person name="Masukawa M."/>
            <person name="Mizubayashi T."/>
            <person name="Mukai Y."/>
            <person name="Nagasaki H."/>
            <person name="Nagata Y."/>
            <person name="Naito S."/>
            <person name="Nakashima M."/>
            <person name="Nakama Y."/>
            <person name="Nakamichi Y."/>
            <person name="Nakamura M."/>
            <person name="Meguro A."/>
            <person name="Negishi M."/>
            <person name="Ohta I."/>
            <person name="Ohta T."/>
            <person name="Okamoto M."/>
            <person name="Ono N."/>
            <person name="Saji S."/>
            <person name="Sakaguchi M."/>
            <person name="Sakai K."/>
            <person name="Shibata M."/>
            <person name="Shimokawa T."/>
            <person name="Song J."/>
            <person name="Takazaki Y."/>
            <person name="Terasawa K."/>
            <person name="Tsugane M."/>
            <person name="Tsuji K."/>
            <person name="Ueda S."/>
            <person name="Waki K."/>
            <person name="Yamagata H."/>
            <person name="Yamamoto M."/>
            <person name="Yamamoto S."/>
            <person name="Yamane H."/>
            <person name="Yoshiki S."/>
            <person name="Yoshihara R."/>
            <person name="Yukawa K."/>
            <person name="Zhong H."/>
            <person name="Yano M."/>
            <person name="Yuan Q."/>
            <person name="Ouyang S."/>
            <person name="Liu J."/>
            <person name="Jones K.M."/>
            <person name="Gansberger K."/>
            <person name="Moffat K."/>
            <person name="Hill J."/>
            <person name="Bera J."/>
            <person name="Fadrosh D."/>
            <person name="Jin S."/>
            <person name="Johri S."/>
            <person name="Kim M."/>
            <person name="Overton L."/>
            <person name="Reardon M."/>
            <person name="Tsitrin T."/>
            <person name="Vuong H."/>
            <person name="Weaver B."/>
            <person name="Ciecko A."/>
            <person name="Tallon L."/>
            <person name="Jackson J."/>
            <person name="Pai G."/>
            <person name="Aken S.V."/>
            <person name="Utterback T."/>
            <person name="Reidmuller S."/>
            <person name="Feldblyum T."/>
            <person name="Hsiao J."/>
            <person name="Zismann V."/>
            <person name="Iobst S."/>
            <person name="de Vazeille A.R."/>
            <person name="Buell C.R."/>
            <person name="Ying K."/>
            <person name="Li Y."/>
            <person name="Lu T."/>
            <person name="Huang Y."/>
            <person name="Zhao Q."/>
            <person name="Feng Q."/>
            <person name="Zhang L."/>
            <person name="Zhu J."/>
            <person name="Weng Q."/>
            <person name="Mu J."/>
            <person name="Lu Y."/>
            <person name="Fan D."/>
            <person name="Liu Y."/>
            <person name="Guan J."/>
            <person name="Zhang Y."/>
            <person name="Yu S."/>
            <person name="Liu X."/>
            <person name="Zhang Y."/>
            <person name="Hong G."/>
            <person name="Han B."/>
            <person name="Choisne N."/>
            <person name="Demange N."/>
            <person name="Orjeda G."/>
            <person name="Samain S."/>
            <person name="Cattolico L."/>
            <person name="Pelletier E."/>
            <person name="Couloux A."/>
            <person name="Segurens B."/>
            <person name="Wincker P."/>
            <person name="D'Hont A."/>
            <person name="Scarpelli C."/>
            <person name="Weissenbach J."/>
            <person name="Salanoubat M."/>
            <person name="Quetier F."/>
            <person name="Yu Y."/>
            <person name="Kim H.R."/>
            <person name="Rambo T."/>
            <person name="Currie J."/>
            <person name="Collura K."/>
            <person name="Luo M."/>
            <person name="Yang T."/>
            <person name="Ammiraju J.S.S."/>
            <person name="Engler F."/>
            <person name="Soderlund C."/>
            <person name="Wing R.A."/>
            <person name="Palmer L.E."/>
            <person name="de la Bastide M."/>
            <person name="Spiegel L."/>
            <person name="Nascimento L."/>
            <person name="Zutavern T."/>
            <person name="O'Shaughnessy A."/>
            <person name="Dike S."/>
            <person name="Dedhia N."/>
            <person name="Preston R."/>
            <person name="Balija V."/>
            <person name="McCombie W.R."/>
            <person name="Chow T."/>
            <person name="Chen H."/>
            <person name="Chung M."/>
            <person name="Chen C."/>
            <person name="Shaw J."/>
            <person name="Wu H."/>
            <person name="Hsiao K."/>
            <person name="Chao Y."/>
            <person name="Chu M."/>
            <person name="Cheng C."/>
            <person name="Hour A."/>
            <person name="Lee P."/>
            <person name="Lin S."/>
            <person name="Lin Y."/>
            <person name="Liou J."/>
            <person name="Liu S."/>
            <person name="Hsing Y."/>
            <person name="Raghuvanshi S."/>
            <person name="Mohanty A."/>
            <person name="Bharti A.K."/>
            <person name="Gaur A."/>
            <person name="Gupta V."/>
            <person name="Kumar D."/>
            <person name="Ravi V."/>
            <person name="Vij S."/>
            <person name="Kapur A."/>
            <person name="Khurana P."/>
            <person name="Khurana P."/>
            <person name="Khurana J.P."/>
            <person name="Tyagi A.K."/>
            <person name="Gaikwad K."/>
            <person name="Singh A."/>
            <person name="Dalal V."/>
            <person name="Srivastava S."/>
            <person name="Dixit A."/>
            <person name="Pal A.K."/>
            <person name="Ghazi I.A."/>
            <person name="Yadav M."/>
            <person name="Pandit A."/>
            <person name="Bhargava A."/>
            <person name="Sureshbabu K."/>
            <person name="Batra K."/>
            <person name="Sharma T.R."/>
            <person name="Mohapatra T."/>
            <person name="Singh N.K."/>
            <person name="Messing J."/>
            <person name="Nelson A.B."/>
            <person name="Fuks G."/>
            <person name="Kavchok S."/>
            <person name="Keizer G."/>
            <person name="Linton E."/>
            <person name="Llaca V."/>
            <person name="Song R."/>
            <person name="Tanyolac B."/>
            <person name="Young S."/>
            <person name="Ho-Il K."/>
            <person name="Hahn J.H."/>
            <person name="Sangsakoo G."/>
            <person name="Vanavichit A."/>
            <person name="de Mattos Luiz.A.T."/>
            <person name="Zimmer P.D."/>
            <person name="Malone G."/>
            <person name="Dellagostin O."/>
            <person name="de Oliveira A.C."/>
            <person name="Bevan M."/>
            <person name="Bancroft I."/>
            <person name="Minx P."/>
            <person name="Cordum H."/>
            <person name="Wilson R."/>
            <person name="Cheng Z."/>
            <person name="Jin W."/>
            <person name="Jiang J."/>
            <person name="Leong S.A."/>
            <person name="Iwama H."/>
            <person name="Gojobori T."/>
            <person name="Itoh T."/>
            <person name="Niimura Y."/>
            <person name="Fujii Y."/>
            <person name="Habara T."/>
            <person name="Sakai H."/>
            <person name="Sato Y."/>
            <person name="Wilson G."/>
            <person name="Kumar K."/>
            <person name="McCouch S."/>
            <person name="Juretic N."/>
            <person name="Hoen D."/>
            <person name="Wright S."/>
            <person name="Bruskiewich R."/>
            <person name="Bureau T."/>
            <person name="Miyao A."/>
            <person name="Hirochika H."/>
            <person name="Nishikawa T."/>
            <person name="Kadowaki K."/>
            <person name="Sugiura M."/>
            <person name="Burr B."/>
            <person name="Sasaki T."/>
        </authorList>
    </citation>
    <scope>NUCLEOTIDE SEQUENCE [LARGE SCALE GENOMIC DNA]</scope>
    <source>
        <strain evidence="4">cv. Nipponbare</strain>
    </source>
</reference>
<evidence type="ECO:0000313" key="2">
    <source>
        <dbReference type="EMBL" id="BAD34387.1"/>
    </source>
</evidence>
<feature type="region of interest" description="Disordered" evidence="1">
    <location>
        <begin position="1"/>
        <end position="65"/>
    </location>
</feature>
<reference evidence="3" key="1">
    <citation type="submission" date="2002-12" db="EMBL/GenBank/DDBJ databases">
        <title>Oryza sativa nipponbare(GA3) genomic DNA, chromosome 9, BAC clone:B1274F11.</title>
        <authorList>
            <person name="Sasaki T."/>
            <person name="Matsumoto T."/>
            <person name="Katayose Y."/>
        </authorList>
    </citation>
    <scope>NUCLEOTIDE SEQUENCE</scope>
</reference>
<proteinExistence type="predicted"/>
<protein>
    <submittedName>
        <fullName evidence="2">Uncharacterized protein</fullName>
    </submittedName>
</protein>
<organism evidence="2 4">
    <name type="scientific">Oryza sativa subsp. japonica</name>
    <name type="common">Rice</name>
    <dbReference type="NCBI Taxonomy" id="39947"/>
    <lineage>
        <taxon>Eukaryota</taxon>
        <taxon>Viridiplantae</taxon>
        <taxon>Streptophyta</taxon>
        <taxon>Embryophyta</taxon>
        <taxon>Tracheophyta</taxon>
        <taxon>Spermatophyta</taxon>
        <taxon>Magnoliopsida</taxon>
        <taxon>Liliopsida</taxon>
        <taxon>Poales</taxon>
        <taxon>Poaceae</taxon>
        <taxon>BOP clade</taxon>
        <taxon>Oryzoideae</taxon>
        <taxon>Oryzeae</taxon>
        <taxon>Oryzinae</taxon>
        <taxon>Oryza</taxon>
        <taxon>Oryza sativa</taxon>
    </lineage>
</organism>
<dbReference type="EMBL" id="AP006149">
    <property type="protein sequence ID" value="BAD46565.1"/>
    <property type="molecule type" value="Genomic_DNA"/>
</dbReference>
<name>Q69JE1_ORYSJ</name>
<gene>
    <name evidence="3" type="ORF">B1274F11.4</name>
    <name evidence="2" type="ORF">P0229B10.35</name>
</gene>
<dbReference type="Proteomes" id="UP000000763">
    <property type="component" value="Chromosome 9"/>
</dbReference>
<dbReference type="EMBL" id="AP006174">
    <property type="protein sequence ID" value="BAD34387.1"/>
    <property type="molecule type" value="Genomic_DNA"/>
</dbReference>
<sequence>MAATGDAAAVGEELRAGGRGGTARGLTRRQPPTRRQRGEELQTGCGEGVARGRVQGRCRRRGGATVSARNKHMQIQSDGRSIATDVREEVKCSYLRCSRAASRTEKAATGVPWGASRRKDLAGSMPESRRAARADAAQTAERARAAAAAAVAASRSTAACRKVFSDAELIAVQQQAPLVGAMQLVDGIKMLLNDYWPAAAAVAGNGMAAAPSSTRLSADHYVLRKVRDEEGREERKREDADVATLTCGAHVDPTLSQLPHRIKPESKPLRASVMVDVTTTSKFIRT</sequence>
<reference evidence="4" key="4">
    <citation type="journal article" date="2008" name="Nucleic Acids Res.">
        <title>The rice annotation project database (RAP-DB): 2008 update.</title>
        <authorList>
            <consortium name="The rice annotation project (RAP)"/>
        </authorList>
    </citation>
    <scope>GENOME REANNOTATION</scope>
    <source>
        <strain evidence="4">cv. Nipponbare</strain>
    </source>
</reference>
<evidence type="ECO:0000256" key="1">
    <source>
        <dbReference type="SAM" id="MobiDB-lite"/>
    </source>
</evidence>
<accession>Q69JE1</accession>